<gene>
    <name evidence="1" type="ORF">KUCAC02_011085</name>
</gene>
<dbReference type="EMBL" id="CM043795">
    <property type="protein sequence ID" value="KAI4817705.1"/>
    <property type="molecule type" value="Genomic_DNA"/>
</dbReference>
<comment type="caution">
    <text evidence="1">The sequence shown here is derived from an EMBL/GenBank/DDBJ whole genome shotgun (WGS) entry which is preliminary data.</text>
</comment>
<protein>
    <submittedName>
        <fullName evidence="1">Uncharacterized protein</fullName>
    </submittedName>
</protein>
<evidence type="ECO:0000313" key="2">
    <source>
        <dbReference type="Proteomes" id="UP001057452"/>
    </source>
</evidence>
<name>A0ACB9WVK2_CHAAC</name>
<keyword evidence="2" id="KW-1185">Reference proteome</keyword>
<proteinExistence type="predicted"/>
<accession>A0ACB9WVK2</accession>
<reference evidence="1" key="1">
    <citation type="submission" date="2022-05" db="EMBL/GenBank/DDBJ databases">
        <title>Chromosome-level genome of Chaenocephalus aceratus.</title>
        <authorList>
            <person name="Park H."/>
        </authorList>
    </citation>
    <scope>NUCLEOTIDE SEQUENCE</scope>
    <source>
        <strain evidence="1">KU_202001</strain>
    </source>
</reference>
<evidence type="ECO:0000313" key="1">
    <source>
        <dbReference type="EMBL" id="KAI4817705.1"/>
    </source>
</evidence>
<dbReference type="Proteomes" id="UP001057452">
    <property type="component" value="Chromosome 11"/>
</dbReference>
<sequence length="104" mass="10898">NCPRLCPSRPACGALHFSGGLYACTVCAVPGSSRSHGLPRNCAVALGAQRAGVSLYIYISGLMWLQPAEEGGQGFARCTCNPTWCGTQRQGHQGATQGKWSDKG</sequence>
<feature type="non-terminal residue" evidence="1">
    <location>
        <position position="1"/>
    </location>
</feature>
<organism evidence="1 2">
    <name type="scientific">Chaenocephalus aceratus</name>
    <name type="common">Blackfin icefish</name>
    <name type="synonym">Chaenichthys aceratus</name>
    <dbReference type="NCBI Taxonomy" id="36190"/>
    <lineage>
        <taxon>Eukaryota</taxon>
        <taxon>Metazoa</taxon>
        <taxon>Chordata</taxon>
        <taxon>Craniata</taxon>
        <taxon>Vertebrata</taxon>
        <taxon>Euteleostomi</taxon>
        <taxon>Actinopterygii</taxon>
        <taxon>Neopterygii</taxon>
        <taxon>Teleostei</taxon>
        <taxon>Neoteleostei</taxon>
        <taxon>Acanthomorphata</taxon>
        <taxon>Eupercaria</taxon>
        <taxon>Perciformes</taxon>
        <taxon>Notothenioidei</taxon>
        <taxon>Channichthyidae</taxon>
        <taxon>Chaenocephalus</taxon>
    </lineage>
</organism>